<sequence length="113" mass="12197">MNNTATNNVVAWGSIITGEIFNLAPRSSLMDAELQEPSLPRSPAGLGLSMPSAKRQKIGITHPQMTIPFARFTGALDDGGLASLFDEEGMFSSGYLTLPRAESSPLIFPFRIR</sequence>
<protein>
    <submittedName>
        <fullName evidence="1">Uncharacterized protein</fullName>
    </submittedName>
</protein>
<evidence type="ECO:0000313" key="2">
    <source>
        <dbReference type="Proteomes" id="UP001241377"/>
    </source>
</evidence>
<accession>A0ACC2W9W2</accession>
<reference evidence="1" key="1">
    <citation type="submission" date="2023-04" db="EMBL/GenBank/DDBJ databases">
        <title>Draft Genome sequencing of Naganishia species isolated from polar environments using Oxford Nanopore Technology.</title>
        <authorList>
            <person name="Leo P."/>
            <person name="Venkateswaran K."/>
        </authorList>
    </citation>
    <scope>NUCLEOTIDE SEQUENCE</scope>
    <source>
        <strain evidence="1">MNA-CCFEE 5261</strain>
    </source>
</reference>
<comment type="caution">
    <text evidence="1">The sequence shown here is derived from an EMBL/GenBank/DDBJ whole genome shotgun (WGS) entry which is preliminary data.</text>
</comment>
<dbReference type="EMBL" id="JASBWR010000019">
    <property type="protein sequence ID" value="KAJ9108565.1"/>
    <property type="molecule type" value="Genomic_DNA"/>
</dbReference>
<dbReference type="Proteomes" id="UP001241377">
    <property type="component" value="Unassembled WGS sequence"/>
</dbReference>
<gene>
    <name evidence="1" type="ORF">QFC19_002281</name>
</gene>
<evidence type="ECO:0000313" key="1">
    <source>
        <dbReference type="EMBL" id="KAJ9108565.1"/>
    </source>
</evidence>
<organism evidence="1 2">
    <name type="scientific">Naganishia cerealis</name>
    <dbReference type="NCBI Taxonomy" id="610337"/>
    <lineage>
        <taxon>Eukaryota</taxon>
        <taxon>Fungi</taxon>
        <taxon>Dikarya</taxon>
        <taxon>Basidiomycota</taxon>
        <taxon>Agaricomycotina</taxon>
        <taxon>Tremellomycetes</taxon>
        <taxon>Filobasidiales</taxon>
        <taxon>Filobasidiaceae</taxon>
        <taxon>Naganishia</taxon>
    </lineage>
</organism>
<keyword evidence="2" id="KW-1185">Reference proteome</keyword>
<proteinExistence type="predicted"/>
<name>A0ACC2W9W2_9TREE</name>